<evidence type="ECO:0000256" key="8">
    <source>
        <dbReference type="SAM" id="MobiDB-lite"/>
    </source>
</evidence>
<dbReference type="InterPro" id="IPR007657">
    <property type="entry name" value="Glycosyltransferase_61"/>
</dbReference>
<dbReference type="Proteomes" id="UP001211907">
    <property type="component" value="Unassembled WGS sequence"/>
</dbReference>
<evidence type="ECO:0000259" key="10">
    <source>
        <dbReference type="Pfam" id="PF04577"/>
    </source>
</evidence>
<organism evidence="11 12">
    <name type="scientific">Physocladia obscura</name>
    <dbReference type="NCBI Taxonomy" id="109957"/>
    <lineage>
        <taxon>Eukaryota</taxon>
        <taxon>Fungi</taxon>
        <taxon>Fungi incertae sedis</taxon>
        <taxon>Chytridiomycota</taxon>
        <taxon>Chytridiomycota incertae sedis</taxon>
        <taxon>Chytridiomycetes</taxon>
        <taxon>Chytridiales</taxon>
        <taxon>Chytriomycetaceae</taxon>
        <taxon>Physocladia</taxon>
    </lineage>
</organism>
<protein>
    <submittedName>
        <fullName evidence="11">Protein O-linked-mannose beta-1,4-N-acetylglucosaminyltransferase 2</fullName>
    </submittedName>
</protein>
<evidence type="ECO:0000313" key="11">
    <source>
        <dbReference type="EMBL" id="KAJ3141446.1"/>
    </source>
</evidence>
<feature type="transmembrane region" description="Helical" evidence="9">
    <location>
        <begin position="86"/>
        <end position="106"/>
    </location>
</feature>
<evidence type="ECO:0000256" key="1">
    <source>
        <dbReference type="ARBA" id="ARBA00004167"/>
    </source>
</evidence>
<keyword evidence="2" id="KW-0328">Glycosyltransferase</keyword>
<dbReference type="AlphaFoldDB" id="A0AAD5XHC5"/>
<feature type="region of interest" description="Disordered" evidence="8">
    <location>
        <begin position="21"/>
        <end position="59"/>
    </location>
</feature>
<dbReference type="GO" id="GO:0016020">
    <property type="term" value="C:membrane"/>
    <property type="evidence" value="ECO:0007669"/>
    <property type="project" value="UniProtKB-SubCell"/>
</dbReference>
<evidence type="ECO:0000256" key="6">
    <source>
        <dbReference type="ARBA" id="ARBA00023136"/>
    </source>
</evidence>
<evidence type="ECO:0000256" key="3">
    <source>
        <dbReference type="ARBA" id="ARBA00022679"/>
    </source>
</evidence>
<name>A0AAD5XHC5_9FUNG</name>
<proteinExistence type="predicted"/>
<dbReference type="GO" id="GO:0035269">
    <property type="term" value="P:protein O-linked glycosylation via mannose"/>
    <property type="evidence" value="ECO:0007669"/>
    <property type="project" value="TreeGrafter"/>
</dbReference>
<keyword evidence="6 9" id="KW-0472">Membrane</keyword>
<reference evidence="11" key="1">
    <citation type="submission" date="2020-05" db="EMBL/GenBank/DDBJ databases">
        <title>Phylogenomic resolution of chytrid fungi.</title>
        <authorList>
            <person name="Stajich J.E."/>
            <person name="Amses K."/>
            <person name="Simmons R."/>
            <person name="Seto K."/>
            <person name="Myers J."/>
            <person name="Bonds A."/>
            <person name="Quandt C.A."/>
            <person name="Barry K."/>
            <person name="Liu P."/>
            <person name="Grigoriev I."/>
            <person name="Longcore J.E."/>
            <person name="James T.Y."/>
        </authorList>
    </citation>
    <scope>NUCLEOTIDE SEQUENCE</scope>
    <source>
        <strain evidence="11">JEL0513</strain>
    </source>
</reference>
<dbReference type="Pfam" id="PF04577">
    <property type="entry name" value="Glyco_transf_61"/>
    <property type="match status" value="1"/>
</dbReference>
<feature type="region of interest" description="Disordered" evidence="8">
    <location>
        <begin position="168"/>
        <end position="199"/>
    </location>
</feature>
<sequence>MSSFLPTTNPKTGKETMAELQIRQRSSSVSAKNISDKNGKSRYARGNNNPYEYSDTDVDDKHGRRTLRFGGLNLNINASSLARVRFGLPVVAVLLLAAFVTGRWFAFRSFAAIQQQQQQQHPLPPESSQFPIAALSSVAPQNRPTDWQKKYEDIVASISDAAYDKQRELADKNKSNNRDSTKTSHEKSNSAAENERDQAKKDFLIAQQDMEKDRQMEELMKNAHKESSDNKPVAQSLPDIVVFESLPASSVWCSGNSLATRVCRFRNICYSEKTDWFIVLNNASIVVGVPSLEEMAKDVRVGVVEISTIEDHPYTAWMFEQVSQFAPEFQNRKVRYHKDPTVLFKRFHANNIMHSLHDDVIPLYHHILEHFGGSMDSFEYMDFDLQNHKIQFVDLYEVTETFRPFQYLTDLHIGLMADLIRDTDVITCFRDATAGVRKLTTWYQYGFNDPQGPILNKFVNGLHVRQVSDFFISRLGLINQDYYGEDNDVMYNAGAGIVQTKLSPVTPGSPLGFGTSETTGIQYIGEDLIIILSRTRNRLILNELLLVDHLERTFKHKVILVRNENQSFEDQIALMRKAKVVIAMHGSILILGMFCRKGTVIIELYPWAVPSDHYTPYKTMAQLNGMNLVYRAWENTHPENSVSHPDWSEDLGGIQHLSQEEQDKILSTPTVPLHLCCVDPYWLFRIYQDTVVDIPEITALILDALKESSQLMAKLGSTNTLEVKSIMPPLITGPMFFCVGDGRPEGSLWIRWMEPWNGAKPDYYIVRTRIDGAPLDLEEPYVVYRAETTELFVNGYESETGVIFSVKSIVGNTETAYGDEAICII</sequence>
<dbReference type="PANTHER" id="PTHR20961">
    <property type="entry name" value="GLYCOSYLTRANSFERASE"/>
    <property type="match status" value="1"/>
</dbReference>
<feature type="compositionally biased region" description="Polar residues" evidence="8">
    <location>
        <begin position="23"/>
        <end position="33"/>
    </location>
</feature>
<accession>A0AAD5XHC5</accession>
<keyword evidence="12" id="KW-1185">Reference proteome</keyword>
<dbReference type="InterPro" id="IPR049625">
    <property type="entry name" value="Glyco_transf_61_cat"/>
</dbReference>
<dbReference type="GO" id="GO:0005783">
    <property type="term" value="C:endoplasmic reticulum"/>
    <property type="evidence" value="ECO:0007669"/>
    <property type="project" value="TreeGrafter"/>
</dbReference>
<dbReference type="GO" id="GO:0097363">
    <property type="term" value="F:protein O-acetylglucosaminyltransferase activity"/>
    <property type="evidence" value="ECO:0007669"/>
    <property type="project" value="TreeGrafter"/>
</dbReference>
<feature type="domain" description="Glycosyltransferase 61 catalytic" evidence="10">
    <location>
        <begin position="527"/>
        <end position="602"/>
    </location>
</feature>
<evidence type="ECO:0000256" key="9">
    <source>
        <dbReference type="SAM" id="Phobius"/>
    </source>
</evidence>
<evidence type="ECO:0000256" key="7">
    <source>
        <dbReference type="ARBA" id="ARBA00023180"/>
    </source>
</evidence>
<keyword evidence="7" id="KW-0325">Glycoprotein</keyword>
<dbReference type="PANTHER" id="PTHR20961:SF38">
    <property type="entry name" value="PROTEIN O-LINKED-MANNOSE BETA-1,4-N-ACETYLGLUCOSAMINYLTRANSFERASE 2"/>
    <property type="match status" value="1"/>
</dbReference>
<keyword evidence="5 9" id="KW-1133">Transmembrane helix</keyword>
<evidence type="ECO:0000313" key="12">
    <source>
        <dbReference type="Proteomes" id="UP001211907"/>
    </source>
</evidence>
<evidence type="ECO:0000256" key="5">
    <source>
        <dbReference type="ARBA" id="ARBA00022989"/>
    </source>
</evidence>
<gene>
    <name evidence="11" type="primary">GTDC2</name>
    <name evidence="11" type="ORF">HK100_006663</name>
</gene>
<evidence type="ECO:0000256" key="2">
    <source>
        <dbReference type="ARBA" id="ARBA00022676"/>
    </source>
</evidence>
<keyword evidence="4 9" id="KW-0812">Transmembrane</keyword>
<comment type="caution">
    <text evidence="11">The sequence shown here is derived from an EMBL/GenBank/DDBJ whole genome shotgun (WGS) entry which is preliminary data.</text>
</comment>
<evidence type="ECO:0000256" key="4">
    <source>
        <dbReference type="ARBA" id="ARBA00022692"/>
    </source>
</evidence>
<comment type="subcellular location">
    <subcellularLocation>
        <location evidence="1">Membrane</location>
        <topology evidence="1">Single-pass membrane protein</topology>
    </subcellularLocation>
</comment>
<dbReference type="EMBL" id="JADGJH010000031">
    <property type="protein sequence ID" value="KAJ3141446.1"/>
    <property type="molecule type" value="Genomic_DNA"/>
</dbReference>
<keyword evidence="3" id="KW-0808">Transferase</keyword>